<dbReference type="Gene3D" id="1.25.10.10">
    <property type="entry name" value="Leucine-rich Repeat Variant"/>
    <property type="match status" value="1"/>
</dbReference>
<keyword evidence="4" id="KW-0813">Transport</keyword>
<dbReference type="GO" id="GO:0006606">
    <property type="term" value="P:protein import into nucleus"/>
    <property type="evidence" value="ECO:0007669"/>
    <property type="project" value="TreeGrafter"/>
</dbReference>
<dbReference type="AlphaFoldDB" id="A0A452T4Z0"/>
<evidence type="ECO:0000256" key="3">
    <source>
        <dbReference type="ARBA" id="ARBA00007991"/>
    </source>
</evidence>
<protein>
    <submittedName>
        <fullName evidence="10">Importin 8</fullName>
    </submittedName>
</protein>
<dbReference type="Pfam" id="PF08506">
    <property type="entry name" value="Cse1"/>
    <property type="match status" value="1"/>
</dbReference>
<evidence type="ECO:0000256" key="8">
    <source>
        <dbReference type="SAM" id="MobiDB-lite"/>
    </source>
</evidence>
<feature type="compositionally biased region" description="Acidic residues" evidence="8">
    <location>
        <begin position="863"/>
        <end position="872"/>
    </location>
</feature>
<evidence type="ECO:0000259" key="9">
    <source>
        <dbReference type="PROSITE" id="PS50166"/>
    </source>
</evidence>
<feature type="compositionally biased region" description="Basic and acidic residues" evidence="8">
    <location>
        <begin position="851"/>
        <end position="862"/>
    </location>
</feature>
<dbReference type="PROSITE" id="PS50166">
    <property type="entry name" value="IMPORTIN_B_NT"/>
    <property type="match status" value="1"/>
</dbReference>
<evidence type="ECO:0000256" key="5">
    <source>
        <dbReference type="ARBA" id="ARBA00022490"/>
    </source>
</evidence>
<dbReference type="FunFam" id="1.25.10.10:FF:000053">
    <property type="entry name" value="Importin 7"/>
    <property type="match status" value="1"/>
</dbReference>
<gene>
    <name evidence="10" type="primary">IPO8</name>
</gene>
<evidence type="ECO:0000256" key="6">
    <source>
        <dbReference type="ARBA" id="ARBA00022927"/>
    </source>
</evidence>
<evidence type="ECO:0000256" key="4">
    <source>
        <dbReference type="ARBA" id="ARBA00022448"/>
    </source>
</evidence>
<proteinExistence type="inferred from homology"/>
<dbReference type="Pfam" id="PF03810">
    <property type="entry name" value="IBN_N"/>
    <property type="match status" value="1"/>
</dbReference>
<dbReference type="GeneTree" id="ENSGT00940000158848"/>
<keyword evidence="7" id="KW-0539">Nucleus</keyword>
<sequence length="978" mass="112797">MERPTSELQPSFQYCYISIFSPSTLAAIYLKNMVTQYWPDREPPPGEAVFPFNIHENDRQQIRDNIVEGIIRSPDLVRVQLTMCLRAIIKYDFPGHWPAVVDKIDYYLQSQSSGSWLGSLLCLYQLVKTYEYKKAEEREPLIAAMQIFLPRIQQQIMQLLPDSSHYSVLLQKQILKIFYALVQYALPLQLVNNQTMTAWMEIFRTIIDRTVPPETLQIDEDDRPELVWWKCKKWALHIVARLFERYGSPGNVTKEYFEFSEFFLKTYAVGIQQVLLKILDQYRQKEYVAPRVLQQAFNYLNQGIVHSVTWKQMKPHIQNISEDVIFSVMCYKDEDEELWQEDPYEYIRMKFDIFEDYASPTTAAQTLLYTAAKKRKEVLPKMMAFCYQILTDPNFDPRKKDGALHVIGSLADILLKKSLFKDQMELLLQNHVFPLLLSNLGYLRARSCWVLHAFSSLKFHNELNLRNAVELAKKSLIEDKEMPVKVEAALALQSLISNQTQAKEYMKPHVRPIMQELLHIVRETENDDVTNVIQKMICEYSQEVASIAVDMTQHLAEIFGKVLQSDEYEEIEDKTVMAMGILHTIDTILTVVEDHKEVTQQLENICLRIIDLVLQKHVIEFYEEILSLAYSLTCHGISPQMWQLYGFDHLTFLLFYMMPLLHNYVTIDTDTLLSNPKHLEILFTMCRKVLCGDAGEDAECHAAKLLEVIILQCKGKGIDQCIPLFVQLVLERLTRGVKTSELRTMCLQVAIAALYYSPDLLLHTLEQIQLPHNPGPITVQFINQWMNDTDCFLGHHDRKMCIIGLSILLELQNRPPAVDAVVGQIVPSILFLFLGLKQVCATRQLVNREDRSKAEKADMEENGKEEEEDDWDEEVLEETALEGFSTPLDLDNSVDEYQFFTQALLSMSLLPKSADVFSEVCLKLFWDLPKIGLDVKFGVSCVEFVVSCPRGKTWEAQGMVLPEAAIGVLGVGVMLQLL</sequence>
<dbReference type="GO" id="GO:0005635">
    <property type="term" value="C:nuclear envelope"/>
    <property type="evidence" value="ECO:0007669"/>
    <property type="project" value="TreeGrafter"/>
</dbReference>
<feature type="domain" description="Importin N-terminal" evidence="9">
    <location>
        <begin position="25"/>
        <end position="72"/>
    </location>
</feature>
<dbReference type="Pfam" id="PF25758">
    <property type="entry name" value="TPR_IPO11"/>
    <property type="match status" value="1"/>
</dbReference>
<evidence type="ECO:0000313" key="10">
    <source>
        <dbReference type="Ensembl" id="ENSUMAP00000002934"/>
    </source>
</evidence>
<keyword evidence="6" id="KW-0653">Protein transport</keyword>
<dbReference type="InterPro" id="IPR013713">
    <property type="entry name" value="XPO2_central"/>
</dbReference>
<dbReference type="GO" id="GO:0031267">
    <property type="term" value="F:small GTPase binding"/>
    <property type="evidence" value="ECO:0007669"/>
    <property type="project" value="InterPro"/>
</dbReference>
<accession>A0A452T4Z0</accession>
<dbReference type="PANTHER" id="PTHR10997">
    <property type="entry name" value="IMPORTIN-7, 8, 11"/>
    <property type="match status" value="1"/>
</dbReference>
<dbReference type="GO" id="GO:0005829">
    <property type="term" value="C:cytosol"/>
    <property type="evidence" value="ECO:0007669"/>
    <property type="project" value="TreeGrafter"/>
</dbReference>
<feature type="region of interest" description="Disordered" evidence="8">
    <location>
        <begin position="851"/>
        <end position="872"/>
    </location>
</feature>
<evidence type="ECO:0000256" key="7">
    <source>
        <dbReference type="ARBA" id="ARBA00023242"/>
    </source>
</evidence>
<dbReference type="SUPFAM" id="SSF48371">
    <property type="entry name" value="ARM repeat"/>
    <property type="match status" value="1"/>
</dbReference>
<organism evidence="10">
    <name type="scientific">Ursus maritimus</name>
    <name type="common">Polar bear</name>
    <name type="synonym">Thalarctos maritimus</name>
    <dbReference type="NCBI Taxonomy" id="29073"/>
    <lineage>
        <taxon>Eukaryota</taxon>
        <taxon>Metazoa</taxon>
        <taxon>Chordata</taxon>
        <taxon>Craniata</taxon>
        <taxon>Vertebrata</taxon>
        <taxon>Euteleostomi</taxon>
        <taxon>Mammalia</taxon>
        <taxon>Eutheria</taxon>
        <taxon>Laurasiatheria</taxon>
        <taxon>Carnivora</taxon>
        <taxon>Caniformia</taxon>
        <taxon>Ursidae</taxon>
        <taxon>Ursus</taxon>
    </lineage>
</organism>
<dbReference type="InterPro" id="IPR011989">
    <property type="entry name" value="ARM-like"/>
</dbReference>
<keyword evidence="5" id="KW-0963">Cytoplasm</keyword>
<dbReference type="PANTHER" id="PTHR10997:SF26">
    <property type="entry name" value="IMPORTIN-8"/>
    <property type="match status" value="1"/>
</dbReference>
<evidence type="ECO:0000256" key="1">
    <source>
        <dbReference type="ARBA" id="ARBA00004123"/>
    </source>
</evidence>
<name>A0A452T4Z0_URSMA</name>
<dbReference type="InterPro" id="IPR058669">
    <property type="entry name" value="TPR_IPO7/11-like"/>
</dbReference>
<dbReference type="InterPro" id="IPR001494">
    <property type="entry name" value="Importin-beta_N"/>
</dbReference>
<reference evidence="10" key="1">
    <citation type="submission" date="2019-03" db="UniProtKB">
        <authorList>
            <consortium name="Ensembl"/>
        </authorList>
    </citation>
    <scope>IDENTIFICATION</scope>
</reference>
<evidence type="ECO:0000256" key="2">
    <source>
        <dbReference type="ARBA" id="ARBA00004496"/>
    </source>
</evidence>
<comment type="similarity">
    <text evidence="3">Belongs to the importin beta family.</text>
</comment>
<comment type="subcellular location">
    <subcellularLocation>
        <location evidence="2">Cytoplasm</location>
    </subcellularLocation>
    <subcellularLocation>
        <location evidence="1">Nucleus</location>
    </subcellularLocation>
</comment>
<dbReference type="Ensembl" id="ENSUMAT00000003627.1">
    <property type="protein sequence ID" value="ENSUMAP00000002934.1"/>
    <property type="gene ID" value="ENSUMAG00000001976.1"/>
</dbReference>
<dbReference type="InterPro" id="IPR016024">
    <property type="entry name" value="ARM-type_fold"/>
</dbReference>